<dbReference type="KEGG" id="ots:OTBS_0246"/>
<name>A5CCB9_ORITB</name>
<evidence type="ECO:0000256" key="2">
    <source>
        <dbReference type="ARBA" id="ARBA00023043"/>
    </source>
</evidence>
<dbReference type="Gene3D" id="1.25.40.20">
    <property type="entry name" value="Ankyrin repeat-containing domain"/>
    <property type="match status" value="1"/>
</dbReference>
<dbReference type="InterPro" id="IPR050745">
    <property type="entry name" value="Multifunctional_regulatory"/>
</dbReference>
<dbReference type="HOGENOM" id="CLU_1110540_0_0_5"/>
<dbReference type="SUPFAM" id="SSF48403">
    <property type="entry name" value="Ankyrin repeat"/>
    <property type="match status" value="1"/>
</dbReference>
<proteinExistence type="predicted"/>
<keyword evidence="1" id="KW-0677">Repeat</keyword>
<protein>
    <submittedName>
        <fullName evidence="4">Ankyrin repeat protein with 4 ankyrin repeats</fullName>
    </submittedName>
</protein>
<dbReference type="EMBL" id="AM494475">
    <property type="protein sequence ID" value="CAM79312.1"/>
    <property type="molecule type" value="Genomic_DNA"/>
</dbReference>
<dbReference type="PANTHER" id="PTHR24189:SF50">
    <property type="entry name" value="ANKYRIN REPEAT AND SOCS BOX PROTEIN 2"/>
    <property type="match status" value="1"/>
</dbReference>
<evidence type="ECO:0000313" key="5">
    <source>
        <dbReference type="Proteomes" id="UP000001565"/>
    </source>
</evidence>
<evidence type="ECO:0000256" key="3">
    <source>
        <dbReference type="PROSITE-ProRule" id="PRU00023"/>
    </source>
</evidence>
<sequence>MDGDIEQVKKLILSKDGSINGYLCHVNFLSWAVLYNQKDIITFLLKNDLVNIDMRGKSLHTALECNNEWTVRYLSDHDSVNVQDNCFGTPMHTAIKHKWHDDVLMHLLSYCTNIDLQDSLGYAPIHTAVECHNIGALTLLLNNGAKVDSQNKNGKTALHVAAECVAKYGDKYHDMNSIYKLLAHHADVDIKDNTGNTYLYYLYYKKDKTVDDTHEVVDDTDISSNIISDISSVVKIRPLSKLVKVVQNYC</sequence>
<dbReference type="eggNOG" id="COG0666">
    <property type="taxonomic scope" value="Bacteria"/>
</dbReference>
<reference evidence="4 5" key="1">
    <citation type="journal article" date="2007" name="Proc. Natl. Acad. Sci. U.S.A.">
        <title>The Orientia tsutsugamushi genome reveals massive proliferation of conjugative type IV secretion system and host-cell interaction genes.</title>
        <authorList>
            <person name="Cho N.-H."/>
            <person name="Kim H.-R."/>
            <person name="Lee J.-H."/>
            <person name="Kim S.-Y."/>
            <person name="Kim J."/>
            <person name="Cha S."/>
            <person name="Kim S.-Y."/>
            <person name="Darby A.C."/>
            <person name="Fuxelius H.-H."/>
            <person name="Yin J."/>
            <person name="Kim J.H."/>
            <person name="Kim J."/>
            <person name="Lee S.J."/>
            <person name="Koh Y.-S."/>
            <person name="Jang W.-J."/>
            <person name="Park K.-H."/>
            <person name="Andersson S.G.E."/>
            <person name="Choi M.-S."/>
            <person name="Kim I.-S."/>
        </authorList>
    </citation>
    <scope>NUCLEOTIDE SEQUENCE [LARGE SCALE GENOMIC DNA]</scope>
    <source>
        <strain evidence="4 5">Boryong</strain>
    </source>
</reference>
<dbReference type="SMART" id="SM00248">
    <property type="entry name" value="ANK"/>
    <property type="match status" value="4"/>
</dbReference>
<dbReference type="Proteomes" id="UP000001565">
    <property type="component" value="Chromosome"/>
</dbReference>
<accession>A5CCB9</accession>
<feature type="repeat" description="ANK" evidence="3">
    <location>
        <begin position="120"/>
        <end position="152"/>
    </location>
</feature>
<evidence type="ECO:0000313" key="4">
    <source>
        <dbReference type="EMBL" id="CAM79312.1"/>
    </source>
</evidence>
<evidence type="ECO:0000256" key="1">
    <source>
        <dbReference type="ARBA" id="ARBA00022737"/>
    </source>
</evidence>
<keyword evidence="2 3" id="KW-0040">ANK repeat</keyword>
<dbReference type="PROSITE" id="PS50088">
    <property type="entry name" value="ANK_REPEAT"/>
    <property type="match status" value="1"/>
</dbReference>
<dbReference type="InterPro" id="IPR036770">
    <property type="entry name" value="Ankyrin_rpt-contain_sf"/>
</dbReference>
<dbReference type="AlphaFoldDB" id="A5CCB9"/>
<gene>
    <name evidence="4" type="primary">ank1u2</name>
    <name evidence="4" type="ordered locus">OTBS_0246</name>
</gene>
<dbReference type="Pfam" id="PF00023">
    <property type="entry name" value="Ank"/>
    <property type="match status" value="1"/>
</dbReference>
<dbReference type="PROSITE" id="PS50297">
    <property type="entry name" value="ANK_REP_REGION"/>
    <property type="match status" value="1"/>
</dbReference>
<dbReference type="Pfam" id="PF12796">
    <property type="entry name" value="Ank_2"/>
    <property type="match status" value="1"/>
</dbReference>
<dbReference type="RefSeq" id="WP_011944356.1">
    <property type="nucleotide sequence ID" value="NC_009488.1"/>
</dbReference>
<organism evidence="4 5">
    <name type="scientific">Orientia tsutsugamushi (strain Boryong)</name>
    <name type="common">Rickettsia tsutsugamushi</name>
    <dbReference type="NCBI Taxonomy" id="357244"/>
    <lineage>
        <taxon>Bacteria</taxon>
        <taxon>Pseudomonadati</taxon>
        <taxon>Pseudomonadota</taxon>
        <taxon>Alphaproteobacteria</taxon>
        <taxon>Rickettsiales</taxon>
        <taxon>Rickettsiaceae</taxon>
        <taxon>Rickettsieae</taxon>
        <taxon>Orientia</taxon>
    </lineage>
</organism>
<dbReference type="InterPro" id="IPR002110">
    <property type="entry name" value="Ankyrin_rpt"/>
</dbReference>
<dbReference type="PANTHER" id="PTHR24189">
    <property type="entry name" value="MYOTROPHIN"/>
    <property type="match status" value="1"/>
</dbReference>